<dbReference type="GO" id="GO:0016020">
    <property type="term" value="C:membrane"/>
    <property type="evidence" value="ECO:0007669"/>
    <property type="project" value="TreeGrafter"/>
</dbReference>
<feature type="domain" description="GS beta-grasp" evidence="3">
    <location>
        <begin position="16"/>
        <end position="111"/>
    </location>
</feature>
<dbReference type="PROSITE" id="PS51986">
    <property type="entry name" value="GS_BETA_GRASP"/>
    <property type="match status" value="1"/>
</dbReference>
<dbReference type="EMBL" id="DNNA01000007">
    <property type="protein sequence ID" value="HBC32778.1"/>
    <property type="molecule type" value="Genomic_DNA"/>
</dbReference>
<dbReference type="Proteomes" id="UP000263489">
    <property type="component" value="Unassembled WGS sequence"/>
</dbReference>
<evidence type="ECO:0000256" key="2">
    <source>
        <dbReference type="PROSITE-ProRule" id="PRU01330"/>
    </source>
</evidence>
<dbReference type="SUPFAM" id="SSF54368">
    <property type="entry name" value="Glutamine synthetase, N-terminal domain"/>
    <property type="match status" value="1"/>
</dbReference>
<accession>A0A352IMU5</accession>
<dbReference type="AlphaFoldDB" id="A0A352IMU5"/>
<dbReference type="GO" id="GO:0004356">
    <property type="term" value="F:glutamine synthetase activity"/>
    <property type="evidence" value="ECO:0007669"/>
    <property type="project" value="InterPro"/>
</dbReference>
<comment type="caution">
    <text evidence="4">The sequence shown here is derived from an EMBL/GenBank/DDBJ whole genome shotgun (WGS) entry which is preliminary data.</text>
</comment>
<protein>
    <submittedName>
        <fullName evidence="4">Glutamine synthetase</fullName>
    </submittedName>
</protein>
<evidence type="ECO:0000313" key="5">
    <source>
        <dbReference type="Proteomes" id="UP000263489"/>
    </source>
</evidence>
<gene>
    <name evidence="4" type="ORF">DC045_00300</name>
</gene>
<name>A0A352IMU5_9GAMM</name>
<dbReference type="InterPro" id="IPR036651">
    <property type="entry name" value="Gln_synt_N_sf"/>
</dbReference>
<organism evidence="4 5">
    <name type="scientific">Marinobacter adhaerens</name>
    <dbReference type="NCBI Taxonomy" id="1033846"/>
    <lineage>
        <taxon>Bacteria</taxon>
        <taxon>Pseudomonadati</taxon>
        <taxon>Pseudomonadota</taxon>
        <taxon>Gammaproteobacteria</taxon>
        <taxon>Pseudomonadales</taxon>
        <taxon>Marinobacteraceae</taxon>
        <taxon>Marinobacter</taxon>
    </lineage>
</organism>
<reference evidence="4 5" key="1">
    <citation type="journal article" date="2018" name="Nat. Biotechnol.">
        <title>A standardized bacterial taxonomy based on genome phylogeny substantially revises the tree of life.</title>
        <authorList>
            <person name="Parks D.H."/>
            <person name="Chuvochina M."/>
            <person name="Waite D.W."/>
            <person name="Rinke C."/>
            <person name="Skarshewski A."/>
            <person name="Chaumeil P.A."/>
            <person name="Hugenholtz P."/>
        </authorList>
    </citation>
    <scope>NUCLEOTIDE SEQUENCE [LARGE SCALE GENOMIC DNA]</scope>
    <source>
        <strain evidence="4">UBA9380</strain>
    </source>
</reference>
<dbReference type="GO" id="GO:0006542">
    <property type="term" value="P:glutamine biosynthetic process"/>
    <property type="evidence" value="ECO:0007669"/>
    <property type="project" value="InterPro"/>
</dbReference>
<proteinExistence type="inferred from homology"/>
<dbReference type="InterPro" id="IPR008147">
    <property type="entry name" value="Gln_synt_N"/>
</dbReference>
<comment type="similarity">
    <text evidence="1 2">Belongs to the glutamine synthetase family.</text>
</comment>
<dbReference type="PANTHER" id="PTHR43407:SF1">
    <property type="entry name" value="LENGSIN"/>
    <property type="match status" value="1"/>
</dbReference>
<evidence type="ECO:0000313" key="4">
    <source>
        <dbReference type="EMBL" id="HBC32778.1"/>
    </source>
</evidence>
<evidence type="ECO:0000259" key="3">
    <source>
        <dbReference type="PROSITE" id="PS51986"/>
    </source>
</evidence>
<feature type="non-terminal residue" evidence="4">
    <location>
        <position position="116"/>
    </location>
</feature>
<dbReference type="Gene3D" id="3.10.20.70">
    <property type="entry name" value="Glutamine synthetase, N-terminal domain"/>
    <property type="match status" value="1"/>
</dbReference>
<dbReference type="GO" id="GO:0005737">
    <property type="term" value="C:cytoplasm"/>
    <property type="evidence" value="ECO:0007669"/>
    <property type="project" value="TreeGrafter"/>
</dbReference>
<sequence>MASGSTSADSFLQAHPELQFVDLLIPDMNGIVRGKRVDPSALAKVFERGVAMPASIFALNIQGTTVEETGLGLDIGEADRVCLPIENTLTMEPWQKRPTAQLLLTMYELDRETPFF</sequence>
<dbReference type="FunFam" id="3.10.20.70:FF:000010">
    <property type="entry name" value="Glutamine synthetase"/>
    <property type="match status" value="1"/>
</dbReference>
<dbReference type="PANTHER" id="PTHR43407">
    <property type="entry name" value="GLUTAMINE SYNTHETASE"/>
    <property type="match status" value="1"/>
</dbReference>
<evidence type="ECO:0000256" key="1">
    <source>
        <dbReference type="ARBA" id="ARBA00009897"/>
    </source>
</evidence>